<dbReference type="Pfam" id="PF02746">
    <property type="entry name" value="MR_MLE_N"/>
    <property type="match status" value="1"/>
</dbReference>
<gene>
    <name evidence="6" type="primary">hpbD_4</name>
    <name evidence="6" type="ORF">ROA7450_03606</name>
</gene>
<comment type="similarity">
    <text evidence="2">Belongs to the mandelate racemase/muconate lactonizing enzyme family.</text>
</comment>
<dbReference type="InterPro" id="IPR029065">
    <property type="entry name" value="Enolase_C-like"/>
</dbReference>
<reference evidence="6 7" key="1">
    <citation type="submission" date="2017-03" db="EMBL/GenBank/DDBJ databases">
        <authorList>
            <person name="Afonso C.L."/>
            <person name="Miller P.J."/>
            <person name="Scott M.A."/>
            <person name="Spackman E."/>
            <person name="Goraichik I."/>
            <person name="Dimitrov K.M."/>
            <person name="Suarez D.L."/>
            <person name="Swayne D.E."/>
        </authorList>
    </citation>
    <scope>NUCLEOTIDE SEQUENCE [LARGE SCALE GENOMIC DNA]</scope>
    <source>
        <strain evidence="6 7">CECT 7450</strain>
    </source>
</reference>
<protein>
    <submittedName>
        <fullName evidence="6">4-hydroxyproline betaine 2-epimerase</fullName>
        <ecNumber evidence="6">5.1.1.-</ecNumber>
    </submittedName>
</protein>
<dbReference type="InterPro" id="IPR034593">
    <property type="entry name" value="DgoD-like"/>
</dbReference>
<dbReference type="GO" id="GO:0016853">
    <property type="term" value="F:isomerase activity"/>
    <property type="evidence" value="ECO:0007669"/>
    <property type="project" value="UniProtKB-KW"/>
</dbReference>
<dbReference type="OrthoDB" id="9802699at2"/>
<evidence type="ECO:0000256" key="2">
    <source>
        <dbReference type="ARBA" id="ARBA00008031"/>
    </source>
</evidence>
<dbReference type="InterPro" id="IPR029017">
    <property type="entry name" value="Enolase-like_N"/>
</dbReference>
<dbReference type="EC" id="5.1.1.-" evidence="6"/>
<accession>A0A1X7A0T2</accession>
<keyword evidence="6" id="KW-0413">Isomerase</keyword>
<dbReference type="FunFam" id="3.30.390.10:FF:000009">
    <property type="entry name" value="Hydrophobic dipeptide epimerase"/>
    <property type="match status" value="1"/>
</dbReference>
<dbReference type="Pfam" id="PF13378">
    <property type="entry name" value="MR_MLE_C"/>
    <property type="match status" value="1"/>
</dbReference>
<evidence type="ECO:0000256" key="1">
    <source>
        <dbReference type="ARBA" id="ARBA00001946"/>
    </source>
</evidence>
<dbReference type="AlphaFoldDB" id="A0A1X7A0T2"/>
<dbReference type="RefSeq" id="WP_085807272.1">
    <property type="nucleotide sequence ID" value="NZ_FWFX01000014.1"/>
</dbReference>
<dbReference type="Proteomes" id="UP000193061">
    <property type="component" value="Unassembled WGS sequence"/>
</dbReference>
<proteinExistence type="inferred from homology"/>
<evidence type="ECO:0000259" key="5">
    <source>
        <dbReference type="SMART" id="SM00922"/>
    </source>
</evidence>
<dbReference type="PANTHER" id="PTHR48080">
    <property type="entry name" value="D-GALACTONATE DEHYDRATASE-RELATED"/>
    <property type="match status" value="1"/>
</dbReference>
<keyword evidence="3" id="KW-0479">Metal-binding</keyword>
<evidence type="ECO:0000256" key="3">
    <source>
        <dbReference type="ARBA" id="ARBA00022723"/>
    </source>
</evidence>
<keyword evidence="4" id="KW-0460">Magnesium</keyword>
<dbReference type="EMBL" id="FWFX01000014">
    <property type="protein sequence ID" value="SLN67447.1"/>
    <property type="molecule type" value="Genomic_DNA"/>
</dbReference>
<name>A0A1X7A0T2_9RHOB</name>
<keyword evidence="7" id="KW-1185">Reference proteome</keyword>
<evidence type="ECO:0000256" key="4">
    <source>
        <dbReference type="ARBA" id="ARBA00022842"/>
    </source>
</evidence>
<dbReference type="InterPro" id="IPR013342">
    <property type="entry name" value="Mandelate_racemase_C"/>
</dbReference>
<feature type="domain" description="Mandelate racemase/muconate lactonizing enzyme C-terminal" evidence="5">
    <location>
        <begin position="144"/>
        <end position="237"/>
    </location>
</feature>
<dbReference type="InterPro" id="IPR013341">
    <property type="entry name" value="Mandelate_racemase_N_dom"/>
</dbReference>
<dbReference type="InterPro" id="IPR036849">
    <property type="entry name" value="Enolase-like_C_sf"/>
</dbReference>
<dbReference type="Gene3D" id="3.20.20.120">
    <property type="entry name" value="Enolase-like C-terminal domain"/>
    <property type="match status" value="1"/>
</dbReference>
<evidence type="ECO:0000313" key="7">
    <source>
        <dbReference type="Proteomes" id="UP000193061"/>
    </source>
</evidence>
<dbReference type="SFLD" id="SFLDS00001">
    <property type="entry name" value="Enolase"/>
    <property type="match status" value="1"/>
</dbReference>
<dbReference type="SUPFAM" id="SSF54826">
    <property type="entry name" value="Enolase N-terminal domain-like"/>
    <property type="match status" value="1"/>
</dbReference>
<dbReference type="SFLD" id="SFLDG00180">
    <property type="entry name" value="muconate_cycloisomerase"/>
    <property type="match status" value="1"/>
</dbReference>
<dbReference type="Gene3D" id="3.30.390.10">
    <property type="entry name" value="Enolase-like, N-terminal domain"/>
    <property type="match status" value="1"/>
</dbReference>
<organism evidence="6 7">
    <name type="scientific">Roseovarius albus</name>
    <dbReference type="NCBI Taxonomy" id="1247867"/>
    <lineage>
        <taxon>Bacteria</taxon>
        <taxon>Pseudomonadati</taxon>
        <taxon>Pseudomonadota</taxon>
        <taxon>Alphaproteobacteria</taxon>
        <taxon>Rhodobacterales</taxon>
        <taxon>Roseobacteraceae</taxon>
        <taxon>Roseovarius</taxon>
    </lineage>
</organism>
<dbReference type="SMART" id="SM00922">
    <property type="entry name" value="MR_MLE"/>
    <property type="match status" value="1"/>
</dbReference>
<evidence type="ECO:0000313" key="6">
    <source>
        <dbReference type="EMBL" id="SLN67447.1"/>
    </source>
</evidence>
<sequence>MKITRIRIYKTDLPYVDGSYGWGAGNAISVAKSSVVVIDTDAGIQGCGEFTPCGENYMVAHSEGVEAFARLAANQLLGEDPRQVARMERLMDHIVQGHGYAKAPFDAAFWDILGKATDQPVWMLMGGKLTDGAPMYRVAPQRAIPETIAELDRHRASGYRQFQIKVGADWVVDIDRIREAVPLLKPGEKAMADANQGWRVDNAIRVAHATRDLDFILEQPCKTYEECQQVRRVAEQPMKLDECVTGLHAAQRIVADHGAEICCLKISNLGGLSKARRVRDFLVENRIPVVSEDTWGGEITTSAVAHFAASTPEDYLINSTDLHHYNTRSTGIGGPTVHDGKLYTTDTPGLGVTPDFNSLGAPIANYGEEAS</sequence>
<dbReference type="GO" id="GO:0046872">
    <property type="term" value="F:metal ion binding"/>
    <property type="evidence" value="ECO:0007669"/>
    <property type="project" value="UniProtKB-KW"/>
</dbReference>
<comment type="cofactor">
    <cofactor evidence="1">
        <name>Mg(2+)</name>
        <dbReference type="ChEBI" id="CHEBI:18420"/>
    </cofactor>
</comment>
<dbReference type="SUPFAM" id="SSF51604">
    <property type="entry name" value="Enolase C-terminal domain-like"/>
    <property type="match status" value="1"/>
</dbReference>